<organism evidence="2 3">
    <name type="scientific">Cirrhinus mrigala</name>
    <name type="common">Mrigala</name>
    <dbReference type="NCBI Taxonomy" id="683832"/>
    <lineage>
        <taxon>Eukaryota</taxon>
        <taxon>Metazoa</taxon>
        <taxon>Chordata</taxon>
        <taxon>Craniata</taxon>
        <taxon>Vertebrata</taxon>
        <taxon>Euteleostomi</taxon>
        <taxon>Actinopterygii</taxon>
        <taxon>Neopterygii</taxon>
        <taxon>Teleostei</taxon>
        <taxon>Ostariophysi</taxon>
        <taxon>Cypriniformes</taxon>
        <taxon>Cyprinidae</taxon>
        <taxon>Labeoninae</taxon>
        <taxon>Labeonini</taxon>
        <taxon>Cirrhinus</taxon>
    </lineage>
</organism>
<evidence type="ECO:0000313" key="2">
    <source>
        <dbReference type="EMBL" id="KAL0188805.1"/>
    </source>
</evidence>
<gene>
    <name evidence="2" type="ORF">M9458_015904</name>
</gene>
<comment type="caution">
    <text evidence="2">The sequence shown here is derived from an EMBL/GenBank/DDBJ whole genome shotgun (WGS) entry which is preliminary data.</text>
</comment>
<dbReference type="AlphaFoldDB" id="A0ABD0QRF7"/>
<reference evidence="2 3" key="1">
    <citation type="submission" date="2024-05" db="EMBL/GenBank/DDBJ databases">
        <title>Genome sequencing and assembly of Indian major carp, Cirrhinus mrigala (Hamilton, 1822).</title>
        <authorList>
            <person name="Mohindra V."/>
            <person name="Chowdhury L.M."/>
            <person name="Lal K."/>
            <person name="Jena J.K."/>
        </authorList>
    </citation>
    <scope>NUCLEOTIDE SEQUENCE [LARGE SCALE GENOMIC DNA]</scope>
    <source>
        <strain evidence="2">CM1030</strain>
        <tissue evidence="2">Blood</tissue>
    </source>
</reference>
<evidence type="ECO:0000313" key="3">
    <source>
        <dbReference type="Proteomes" id="UP001529510"/>
    </source>
</evidence>
<keyword evidence="3" id="KW-1185">Reference proteome</keyword>
<name>A0ABD0QRF7_CIRMR</name>
<feature type="non-terminal residue" evidence="2">
    <location>
        <position position="60"/>
    </location>
</feature>
<protein>
    <submittedName>
        <fullName evidence="2">Uncharacterized protein</fullName>
    </submittedName>
</protein>
<accession>A0ABD0QRF7</accession>
<sequence>MPSGARMPHQGAPMGPPGPPFGGSPAVRPGLTNQAMEASRKRPAPSQQIQQQQAVQNRNR</sequence>
<dbReference type="Proteomes" id="UP001529510">
    <property type="component" value="Unassembled WGS sequence"/>
</dbReference>
<feature type="compositionally biased region" description="Low complexity" evidence="1">
    <location>
        <begin position="47"/>
        <end position="60"/>
    </location>
</feature>
<feature type="region of interest" description="Disordered" evidence="1">
    <location>
        <begin position="1"/>
        <end position="60"/>
    </location>
</feature>
<proteinExistence type="predicted"/>
<dbReference type="EMBL" id="JAMKFB020000007">
    <property type="protein sequence ID" value="KAL0188805.1"/>
    <property type="molecule type" value="Genomic_DNA"/>
</dbReference>
<evidence type="ECO:0000256" key="1">
    <source>
        <dbReference type="SAM" id="MobiDB-lite"/>
    </source>
</evidence>